<dbReference type="InterPro" id="IPR029277">
    <property type="entry name" value="SVWC_dom"/>
</dbReference>
<comment type="caution">
    <text evidence="5">The sequence shown here is derived from an EMBL/GenBank/DDBJ whole genome shotgun (WGS) entry which is preliminary data.</text>
</comment>
<feature type="signal peptide" evidence="3">
    <location>
        <begin position="1"/>
        <end position="24"/>
    </location>
</feature>
<dbReference type="Proteomes" id="UP000801492">
    <property type="component" value="Unassembled WGS sequence"/>
</dbReference>
<evidence type="ECO:0000256" key="3">
    <source>
        <dbReference type="SAM" id="SignalP"/>
    </source>
</evidence>
<feature type="chain" id="PRO_5035434629" description="Single domain-containing protein" evidence="3">
    <location>
        <begin position="25"/>
        <end position="109"/>
    </location>
</feature>
<dbReference type="SMART" id="SM01318">
    <property type="entry name" value="SVWC"/>
    <property type="match status" value="1"/>
</dbReference>
<dbReference type="AlphaFoldDB" id="A0A8K0CZP8"/>
<dbReference type="EMBL" id="VTPC01005998">
    <property type="protein sequence ID" value="KAF2895369.1"/>
    <property type="molecule type" value="Genomic_DNA"/>
</dbReference>
<organism evidence="5 6">
    <name type="scientific">Ignelater luminosus</name>
    <name type="common">Cucubano</name>
    <name type="synonym">Pyrophorus luminosus</name>
    <dbReference type="NCBI Taxonomy" id="2038154"/>
    <lineage>
        <taxon>Eukaryota</taxon>
        <taxon>Metazoa</taxon>
        <taxon>Ecdysozoa</taxon>
        <taxon>Arthropoda</taxon>
        <taxon>Hexapoda</taxon>
        <taxon>Insecta</taxon>
        <taxon>Pterygota</taxon>
        <taxon>Neoptera</taxon>
        <taxon>Endopterygota</taxon>
        <taxon>Coleoptera</taxon>
        <taxon>Polyphaga</taxon>
        <taxon>Elateriformia</taxon>
        <taxon>Elateroidea</taxon>
        <taxon>Elateridae</taxon>
        <taxon>Agrypninae</taxon>
        <taxon>Pyrophorini</taxon>
        <taxon>Ignelater</taxon>
    </lineage>
</organism>
<dbReference type="GO" id="GO:0005576">
    <property type="term" value="C:extracellular region"/>
    <property type="evidence" value="ECO:0007669"/>
    <property type="project" value="UniProtKB-SubCell"/>
</dbReference>
<dbReference type="PROSITE" id="PS51257">
    <property type="entry name" value="PROKAR_LIPOPROTEIN"/>
    <property type="match status" value="1"/>
</dbReference>
<evidence type="ECO:0000313" key="6">
    <source>
        <dbReference type="Proteomes" id="UP000801492"/>
    </source>
</evidence>
<evidence type="ECO:0000256" key="1">
    <source>
        <dbReference type="ARBA" id="ARBA00004613"/>
    </source>
</evidence>
<accession>A0A8K0CZP8</accession>
<reference evidence="5" key="1">
    <citation type="submission" date="2019-08" db="EMBL/GenBank/DDBJ databases">
        <title>The genome of the North American firefly Photinus pyralis.</title>
        <authorList>
            <consortium name="Photinus pyralis genome working group"/>
            <person name="Fallon T.R."/>
            <person name="Sander Lower S.E."/>
            <person name="Weng J.-K."/>
        </authorList>
    </citation>
    <scope>NUCLEOTIDE SEQUENCE</scope>
    <source>
        <strain evidence="5">TRF0915ILg1</strain>
        <tissue evidence="5">Whole body</tissue>
    </source>
</reference>
<evidence type="ECO:0000259" key="4">
    <source>
        <dbReference type="SMART" id="SM01318"/>
    </source>
</evidence>
<keyword evidence="6" id="KW-1185">Reference proteome</keyword>
<keyword evidence="3" id="KW-0732">Signal</keyword>
<evidence type="ECO:0000313" key="5">
    <source>
        <dbReference type="EMBL" id="KAF2895369.1"/>
    </source>
</evidence>
<dbReference type="OrthoDB" id="6697593at2759"/>
<protein>
    <recommendedName>
        <fullName evidence="4">Single domain-containing protein</fullName>
    </recommendedName>
</protein>
<sequence length="109" mass="11980">MFKVFVFIVVVVAAVACLPASNDAIYKPGYCRIKDVYIKEGEEGPGPIGQCMRIKCVNAQPGHEQFSGVGCGTFVPRKGCHLSDYDDTKRYPACCPREVCPADFEDNKL</sequence>
<gene>
    <name evidence="5" type="ORF">ILUMI_10802</name>
</gene>
<feature type="domain" description="Single" evidence="4">
    <location>
        <begin position="31"/>
        <end position="100"/>
    </location>
</feature>
<proteinExistence type="predicted"/>
<evidence type="ECO:0000256" key="2">
    <source>
        <dbReference type="ARBA" id="ARBA00022525"/>
    </source>
</evidence>
<keyword evidence="2" id="KW-0964">Secreted</keyword>
<name>A0A8K0CZP8_IGNLU</name>
<comment type="subcellular location">
    <subcellularLocation>
        <location evidence="1">Secreted</location>
    </subcellularLocation>
</comment>
<dbReference type="Pfam" id="PF15430">
    <property type="entry name" value="SVWC"/>
    <property type="match status" value="1"/>
</dbReference>